<feature type="compositionally biased region" description="Low complexity" evidence="1">
    <location>
        <begin position="250"/>
        <end position="265"/>
    </location>
</feature>
<evidence type="ECO:0000256" key="1">
    <source>
        <dbReference type="SAM" id="MobiDB-lite"/>
    </source>
</evidence>
<feature type="compositionally biased region" description="Gly residues" evidence="1">
    <location>
        <begin position="116"/>
        <end position="127"/>
    </location>
</feature>
<organism evidence="2 3">
    <name type="scientific">Desmophyllum pertusum</name>
    <dbReference type="NCBI Taxonomy" id="174260"/>
    <lineage>
        <taxon>Eukaryota</taxon>
        <taxon>Metazoa</taxon>
        <taxon>Cnidaria</taxon>
        <taxon>Anthozoa</taxon>
        <taxon>Hexacorallia</taxon>
        <taxon>Scleractinia</taxon>
        <taxon>Caryophylliina</taxon>
        <taxon>Caryophylliidae</taxon>
        <taxon>Desmophyllum</taxon>
    </lineage>
</organism>
<dbReference type="AlphaFoldDB" id="A0A9X0DBI8"/>
<name>A0A9X0DBI8_9CNID</name>
<evidence type="ECO:0000313" key="3">
    <source>
        <dbReference type="Proteomes" id="UP001163046"/>
    </source>
</evidence>
<feature type="compositionally biased region" description="Gly residues" evidence="1">
    <location>
        <begin position="211"/>
        <end position="221"/>
    </location>
</feature>
<feature type="compositionally biased region" description="Polar residues" evidence="1">
    <location>
        <begin position="266"/>
        <end position="282"/>
    </location>
</feature>
<reference evidence="2" key="1">
    <citation type="submission" date="2023-01" db="EMBL/GenBank/DDBJ databases">
        <title>Genome assembly of the deep-sea coral Lophelia pertusa.</title>
        <authorList>
            <person name="Herrera S."/>
            <person name="Cordes E."/>
        </authorList>
    </citation>
    <scope>NUCLEOTIDE SEQUENCE</scope>
    <source>
        <strain evidence="2">USNM1676648</strain>
        <tissue evidence="2">Polyp</tissue>
    </source>
</reference>
<feature type="compositionally biased region" description="Gly residues" evidence="1">
    <location>
        <begin position="164"/>
        <end position="182"/>
    </location>
</feature>
<dbReference type="Proteomes" id="UP001163046">
    <property type="component" value="Unassembled WGS sequence"/>
</dbReference>
<keyword evidence="3" id="KW-1185">Reference proteome</keyword>
<feature type="region of interest" description="Disordered" evidence="1">
    <location>
        <begin position="246"/>
        <end position="282"/>
    </location>
</feature>
<evidence type="ECO:0000313" key="2">
    <source>
        <dbReference type="EMBL" id="KAJ7392009.1"/>
    </source>
</evidence>
<dbReference type="EMBL" id="MU825403">
    <property type="protein sequence ID" value="KAJ7392009.1"/>
    <property type="molecule type" value="Genomic_DNA"/>
</dbReference>
<feature type="compositionally biased region" description="Basic and acidic residues" evidence="1">
    <location>
        <begin position="133"/>
        <end position="144"/>
    </location>
</feature>
<comment type="caution">
    <text evidence="2">The sequence shown here is derived from an EMBL/GenBank/DDBJ whole genome shotgun (WGS) entry which is preliminary data.</text>
</comment>
<accession>A0A9X0DBI8</accession>
<feature type="region of interest" description="Disordered" evidence="1">
    <location>
        <begin position="116"/>
        <end position="184"/>
    </location>
</feature>
<proteinExistence type="predicted"/>
<feature type="region of interest" description="Disordered" evidence="1">
    <location>
        <begin position="199"/>
        <end position="221"/>
    </location>
</feature>
<dbReference type="OrthoDB" id="5968987at2759"/>
<sequence length="960" mass="105803">MNYLKEQLEAKGVNFDAARLADPPELSIEVQADTVYIQGPVKLLGIRSLKIFTRAVIGGAGSELDVSAPIWSDGVYTNRVTTGRDGDDGKDGFNGPTVEIFADEIQGAFRIIANGGDGLRGQNGGNGVPEENNNEKEADKKSSECTKQSATNCLSKAGQPGVKGRPGGNAGNSGTSGDGGDSGTLTVLVARVDGNVELRSCKGSGAQPGTNGRGGQGGLGSIGGKGVKCYSNMWEPAQRHPQCVYKGQTGNAARGPRGNSGRSGNTPNTPGSDGSVSTTSVQSRDLDAATKLAYPVTLLRLIKRHSEDLLWANDLTTARKVLTFLKQVSADREDARDIYKEAKRKLAFVGKEGFDMFGNNVLFAPRIEWEVLLTVVEDIKEYATDYEKSYNNMRELIEAEEDFQQLAAKMSSVAEIQVQAERDRLVEARNIAQSEKALYARAIGQLEDEMDNIVRHIESDIAGVISASQFNVEDFLAVLQGTVGFVSGAVSGEIFELLGPAVELATDLSSKLTCPTGSLEEVLQSMHKWLTFGNSYNPLEDSSDLDFDQVDIESVPEMMQANLEINKESLTAQLVCLLEVNSREQDVAQLKQYIEQFFISGSTRIDLIGKCIDLDNEIGGYNFDIPLLEETQLSLTSAKQPQGISDTEEVRLQFLEHLLSTYQEMEGSFMKEVYELYKGFRFRTLWETDDPLPQFQRVASEGAQGGRLNAIVELTNVLTSIQSLEADAVTCFSNNRPSTGIQRWSFNTTTHESMFNELRKSGSSRFTLNIKNTCPTCFNVRLEKLYIELKGQDDQPESVPDTVHLQVRHLSASFFRNGDGNINEYRQPLGSFRKMKFRRFAISDETKCRKEERKGNRNSIYCVYPSDGRLQLMCNQPTSQGVCTDSLLGEEECRSPYGTYELVIPVDNDLSCDHPGMTNKNCQDLQLSSFDTMNVWALFYYWSDAYPSGRDHQLCQQHAG</sequence>
<feature type="compositionally biased region" description="Polar residues" evidence="1">
    <location>
        <begin position="145"/>
        <end position="154"/>
    </location>
</feature>
<gene>
    <name evidence="2" type="ORF">OS493_014945</name>
</gene>
<protein>
    <submittedName>
        <fullName evidence="2">Uncharacterized protein</fullName>
    </submittedName>
</protein>